<keyword evidence="2" id="KW-1185">Reference proteome</keyword>
<accession>A0A4Z2I7Z5</accession>
<protein>
    <submittedName>
        <fullName evidence="1">Uncharacterized protein</fullName>
    </submittedName>
</protein>
<evidence type="ECO:0000313" key="2">
    <source>
        <dbReference type="Proteomes" id="UP000314294"/>
    </source>
</evidence>
<dbReference type="OrthoDB" id="10648074at2759"/>
<dbReference type="Proteomes" id="UP000314294">
    <property type="component" value="Unassembled WGS sequence"/>
</dbReference>
<dbReference type="EMBL" id="SRLO01000126">
    <property type="protein sequence ID" value="TNN73263.1"/>
    <property type="molecule type" value="Genomic_DNA"/>
</dbReference>
<dbReference type="AlphaFoldDB" id="A0A4Z2I7Z5"/>
<evidence type="ECO:0000313" key="1">
    <source>
        <dbReference type="EMBL" id="TNN73263.1"/>
    </source>
</evidence>
<comment type="caution">
    <text evidence="1">The sequence shown here is derived from an EMBL/GenBank/DDBJ whole genome shotgun (WGS) entry which is preliminary data.</text>
</comment>
<organism evidence="1 2">
    <name type="scientific">Liparis tanakae</name>
    <name type="common">Tanaka's snailfish</name>
    <dbReference type="NCBI Taxonomy" id="230148"/>
    <lineage>
        <taxon>Eukaryota</taxon>
        <taxon>Metazoa</taxon>
        <taxon>Chordata</taxon>
        <taxon>Craniata</taxon>
        <taxon>Vertebrata</taxon>
        <taxon>Euteleostomi</taxon>
        <taxon>Actinopterygii</taxon>
        <taxon>Neopterygii</taxon>
        <taxon>Teleostei</taxon>
        <taxon>Neoteleostei</taxon>
        <taxon>Acanthomorphata</taxon>
        <taxon>Eupercaria</taxon>
        <taxon>Perciformes</taxon>
        <taxon>Cottioidei</taxon>
        <taxon>Cottales</taxon>
        <taxon>Liparidae</taxon>
        <taxon>Liparis</taxon>
    </lineage>
</organism>
<proteinExistence type="predicted"/>
<name>A0A4Z2I7Z5_9TELE</name>
<sequence>MRGYRNGSFCTGRGLPERESHLVAGLAARLQPLGVVPAAVDLSVLEEVDEIDQQLAAGGTLETLRVPTAALFGATGKHRDVSAADLPLALEKKEGFGWDEEEGGTLLEYPRSEARGQNQRGYLTVVGWELVQQLLDPCGVWAFGLCIRWVTCSGLSPGGTHAYSSEAQPESSSEMECLWKSDTSFVIIFSSWPGTERTACSSRTHLQ</sequence>
<reference evidence="1 2" key="1">
    <citation type="submission" date="2019-03" db="EMBL/GenBank/DDBJ databases">
        <title>First draft genome of Liparis tanakae, snailfish: a comprehensive survey of snailfish specific genes.</title>
        <authorList>
            <person name="Kim W."/>
            <person name="Song I."/>
            <person name="Jeong J.-H."/>
            <person name="Kim D."/>
            <person name="Kim S."/>
            <person name="Ryu S."/>
            <person name="Song J.Y."/>
            <person name="Lee S.K."/>
        </authorList>
    </citation>
    <scope>NUCLEOTIDE SEQUENCE [LARGE SCALE GENOMIC DNA]</scope>
    <source>
        <tissue evidence="1">Muscle</tissue>
    </source>
</reference>
<gene>
    <name evidence="1" type="ORF">EYF80_016426</name>
</gene>